<evidence type="ECO:0000313" key="1">
    <source>
        <dbReference type="EMBL" id="GEU47692.1"/>
    </source>
</evidence>
<dbReference type="AlphaFoldDB" id="A0A6L2KGB2"/>
<protein>
    <recommendedName>
        <fullName evidence="2">Reverse transcriptase domain-containing protein</fullName>
    </recommendedName>
</protein>
<name>A0A6L2KGB2_TANCI</name>
<organism evidence="1">
    <name type="scientific">Tanacetum cinerariifolium</name>
    <name type="common">Dalmatian daisy</name>
    <name type="synonym">Chrysanthemum cinerariifolium</name>
    <dbReference type="NCBI Taxonomy" id="118510"/>
    <lineage>
        <taxon>Eukaryota</taxon>
        <taxon>Viridiplantae</taxon>
        <taxon>Streptophyta</taxon>
        <taxon>Embryophyta</taxon>
        <taxon>Tracheophyta</taxon>
        <taxon>Spermatophyta</taxon>
        <taxon>Magnoliopsida</taxon>
        <taxon>eudicotyledons</taxon>
        <taxon>Gunneridae</taxon>
        <taxon>Pentapetalae</taxon>
        <taxon>asterids</taxon>
        <taxon>campanulids</taxon>
        <taxon>Asterales</taxon>
        <taxon>Asteraceae</taxon>
        <taxon>Asteroideae</taxon>
        <taxon>Anthemideae</taxon>
        <taxon>Anthemidinae</taxon>
        <taxon>Tanacetum</taxon>
    </lineage>
</organism>
<dbReference type="EMBL" id="BKCJ010002309">
    <property type="protein sequence ID" value="GEU47692.1"/>
    <property type="molecule type" value="Genomic_DNA"/>
</dbReference>
<proteinExistence type="predicted"/>
<reference evidence="1" key="1">
    <citation type="journal article" date="2019" name="Sci. Rep.">
        <title>Draft genome of Tanacetum cinerariifolium, the natural source of mosquito coil.</title>
        <authorList>
            <person name="Yamashiro T."/>
            <person name="Shiraishi A."/>
            <person name="Satake H."/>
            <person name="Nakayama K."/>
        </authorList>
    </citation>
    <scope>NUCLEOTIDE SEQUENCE</scope>
</reference>
<accession>A0A6L2KGB2</accession>
<comment type="caution">
    <text evidence="1">The sequence shown here is derived from an EMBL/GenBank/DDBJ whole genome shotgun (WGS) entry which is preliminary data.</text>
</comment>
<gene>
    <name evidence="1" type="ORF">Tci_019670</name>
</gene>
<sequence length="322" mass="35791">MTRDCVSCVVDGVSVHGAYWSMEVGEGLPVIDSLLLVGREILFFLVMPGGFDPLALVELITPVEGIKGSELGLGMDGGSKEIWKVARAPEPTIISSGSTRCVVPLGDLGICKLASKEENFKIYSNPLFEFDDEYIFSDVNPLFNEMLEDIKNKDSYVFNFDEPSLLVTPLSDASEDECFDPGGDIDEIDAFLDIDISTDIEDGYHDSEGDIIYFESLLINDTIPNLPPKVFLDHDQKSLNDEPDNDDFKSMVKVFDPAIHEKNISPTYVRLPFEESHYFSLTFVIRCFLPYLTYSESSPFLLSSGSEDTIFDPGILLTISIP</sequence>
<evidence type="ECO:0008006" key="2">
    <source>
        <dbReference type="Google" id="ProtNLM"/>
    </source>
</evidence>